<evidence type="ECO:0000313" key="12">
    <source>
        <dbReference type="Proteomes" id="UP000294614"/>
    </source>
</evidence>
<evidence type="ECO:0000259" key="9">
    <source>
        <dbReference type="Pfam" id="PF02879"/>
    </source>
</evidence>
<dbReference type="EMBL" id="SMGG01000003">
    <property type="protein sequence ID" value="TCK62514.1"/>
    <property type="molecule type" value="Genomic_DNA"/>
</dbReference>
<dbReference type="InterPro" id="IPR005845">
    <property type="entry name" value="A-D-PHexomutase_a/b/a-II"/>
</dbReference>
<dbReference type="InterPro" id="IPR005844">
    <property type="entry name" value="A-D-PHexomutase_a/b/a-I"/>
</dbReference>
<dbReference type="Pfam" id="PF02880">
    <property type="entry name" value="PGM_PMM_III"/>
    <property type="match status" value="1"/>
</dbReference>
<dbReference type="Gene3D" id="3.30.310.50">
    <property type="entry name" value="Alpha-D-phosphohexomutase, C-terminal domain"/>
    <property type="match status" value="1"/>
</dbReference>
<keyword evidence="12" id="KW-1185">Reference proteome</keyword>
<keyword evidence="6" id="KW-0413">Isomerase</keyword>
<dbReference type="Pfam" id="PF00408">
    <property type="entry name" value="PGM_PMM_IV"/>
    <property type="match status" value="1"/>
</dbReference>
<proteinExistence type="inferred from homology"/>
<dbReference type="GO" id="GO:0046872">
    <property type="term" value="F:metal ion binding"/>
    <property type="evidence" value="ECO:0007669"/>
    <property type="project" value="UniProtKB-KW"/>
</dbReference>
<feature type="domain" description="Alpha-D-phosphohexomutase alpha/beta/alpha" evidence="8">
    <location>
        <begin position="6"/>
        <end position="139"/>
    </location>
</feature>
<dbReference type="PRINTS" id="PR00509">
    <property type="entry name" value="PGMPMM"/>
</dbReference>
<evidence type="ECO:0000256" key="1">
    <source>
        <dbReference type="ARBA" id="ARBA00001946"/>
    </source>
</evidence>
<evidence type="ECO:0000256" key="3">
    <source>
        <dbReference type="ARBA" id="ARBA00022553"/>
    </source>
</evidence>
<dbReference type="SUPFAM" id="SSF55957">
    <property type="entry name" value="Phosphoglucomutase, C-terminal domain"/>
    <property type="match status" value="1"/>
</dbReference>
<dbReference type="CDD" id="cd03089">
    <property type="entry name" value="PMM_PGM"/>
    <property type="match status" value="1"/>
</dbReference>
<name>A0A4R1KDA2_9BACT</name>
<protein>
    <submittedName>
        <fullName evidence="11">Phosphomannomutase/phosphoglucomutase</fullName>
    </submittedName>
</protein>
<comment type="cofactor">
    <cofactor evidence="1">
        <name>Mg(2+)</name>
        <dbReference type="ChEBI" id="CHEBI:18420"/>
    </cofactor>
</comment>
<reference evidence="11 12" key="1">
    <citation type="submission" date="2019-03" db="EMBL/GenBank/DDBJ databases">
        <title>Genomic Encyclopedia of Type Strains, Phase IV (KMG-IV): sequencing the most valuable type-strain genomes for metagenomic binning, comparative biology and taxonomic classification.</title>
        <authorList>
            <person name="Goeker M."/>
        </authorList>
    </citation>
    <scope>NUCLEOTIDE SEQUENCE [LARGE SCALE GENOMIC DNA]</scope>
    <source>
        <strain evidence="11 12">DSM 24984</strain>
    </source>
</reference>
<evidence type="ECO:0000259" key="7">
    <source>
        <dbReference type="Pfam" id="PF00408"/>
    </source>
</evidence>
<evidence type="ECO:0000256" key="6">
    <source>
        <dbReference type="ARBA" id="ARBA00023235"/>
    </source>
</evidence>
<dbReference type="InterPro" id="IPR005841">
    <property type="entry name" value="Alpha-D-phosphohexomutase_SF"/>
</dbReference>
<comment type="similarity">
    <text evidence="2">Belongs to the phosphohexose mutase family.</text>
</comment>
<evidence type="ECO:0000256" key="5">
    <source>
        <dbReference type="ARBA" id="ARBA00022842"/>
    </source>
</evidence>
<dbReference type="OrthoDB" id="9806956at2"/>
<evidence type="ECO:0000256" key="2">
    <source>
        <dbReference type="ARBA" id="ARBA00010231"/>
    </source>
</evidence>
<dbReference type="InterPro" id="IPR005846">
    <property type="entry name" value="A-D-PHexomutase_a/b/a-III"/>
</dbReference>
<feature type="domain" description="Alpha-D-phosphohexomutase alpha/beta/alpha" evidence="10">
    <location>
        <begin position="264"/>
        <end position="363"/>
    </location>
</feature>
<dbReference type="RefSeq" id="WP_132872627.1">
    <property type="nucleotide sequence ID" value="NZ_SMGG01000003.1"/>
</dbReference>
<evidence type="ECO:0000259" key="8">
    <source>
        <dbReference type="Pfam" id="PF02878"/>
    </source>
</evidence>
<dbReference type="PANTHER" id="PTHR43771">
    <property type="entry name" value="PHOSPHOMANNOMUTASE"/>
    <property type="match status" value="1"/>
</dbReference>
<feature type="domain" description="Alpha-D-phosphohexomutase alpha/beta/alpha" evidence="9">
    <location>
        <begin position="157"/>
        <end position="260"/>
    </location>
</feature>
<dbReference type="Proteomes" id="UP000294614">
    <property type="component" value="Unassembled WGS sequence"/>
</dbReference>
<evidence type="ECO:0000313" key="11">
    <source>
        <dbReference type="EMBL" id="TCK62514.1"/>
    </source>
</evidence>
<evidence type="ECO:0000259" key="10">
    <source>
        <dbReference type="Pfam" id="PF02880"/>
    </source>
</evidence>
<keyword evidence="4" id="KW-0479">Metal-binding</keyword>
<dbReference type="GO" id="GO:0016868">
    <property type="term" value="F:intramolecular phosphotransferase activity"/>
    <property type="evidence" value="ECO:0007669"/>
    <property type="project" value="InterPro"/>
</dbReference>
<dbReference type="SUPFAM" id="SSF53738">
    <property type="entry name" value="Phosphoglucomutase, first 3 domains"/>
    <property type="match status" value="3"/>
</dbReference>
<organism evidence="11 12">
    <name type="scientific">Seleniivibrio woodruffii</name>
    <dbReference type="NCBI Taxonomy" id="1078050"/>
    <lineage>
        <taxon>Bacteria</taxon>
        <taxon>Pseudomonadati</taxon>
        <taxon>Deferribacterota</taxon>
        <taxon>Deferribacteres</taxon>
        <taxon>Deferribacterales</taxon>
        <taxon>Geovibrionaceae</taxon>
        <taxon>Seleniivibrio</taxon>
    </lineage>
</organism>
<evidence type="ECO:0000256" key="4">
    <source>
        <dbReference type="ARBA" id="ARBA00022723"/>
    </source>
</evidence>
<dbReference type="Gene3D" id="3.40.120.10">
    <property type="entry name" value="Alpha-D-Glucose-1,6-Bisphosphate, subunit A, domain 3"/>
    <property type="match status" value="3"/>
</dbReference>
<feature type="domain" description="Alpha-D-phosphohexomutase C-terminal" evidence="7">
    <location>
        <begin position="389"/>
        <end position="465"/>
    </location>
</feature>
<dbReference type="Pfam" id="PF02878">
    <property type="entry name" value="PGM_PMM_I"/>
    <property type="match status" value="1"/>
</dbReference>
<dbReference type="Pfam" id="PF02879">
    <property type="entry name" value="PGM_PMM_II"/>
    <property type="match status" value="1"/>
</dbReference>
<dbReference type="InterPro" id="IPR005843">
    <property type="entry name" value="A-D-PHexomutase_C"/>
</dbReference>
<sequence>MLQIKEIFRSYDIRGVYGDKLTEGLAEAAAKVFAEHVRQETGKKHPLISVGRDVRFSSKPLADAVAKGLSDAGADVQILGVCPSPLTYFSMYCTPADGYVMVTGSHNPPQFNGLKVGTKHTVYHTDKIMRIYDDIAAERFPVSEYKGKIFEFDIVTAYLEEMKSLFAGLKTDMAGMDIKIVVDSGSGTASNIAPELFGWLGAKVFPLYCTEDGNFPGHHPDPTVEKNMAEARELLLKEKADLCVGFDGDADRLGALDSTGRMIWGDELLCIFADDIAKDNQGNRIVADVKAGQGLYEFIAAKGMHPVMYKSGHSMIKEKMKEEDAVIGGEMSSHFFFADSYYGYDDGIYASLRLLQAYVNGKRSGKFSVSADMTAEIPKYVNTPEIREPYPDDKKFGLITELSKLFGQYLAEGSHGVRGINDIDGIRVQFEHGWALVRASNTEPLLVTRFEAENGAELDKIKEIIHRELEKLK</sequence>
<dbReference type="InterPro" id="IPR016055">
    <property type="entry name" value="A-D-PHexomutase_a/b/a-I/II/III"/>
</dbReference>
<dbReference type="GO" id="GO:0005975">
    <property type="term" value="P:carbohydrate metabolic process"/>
    <property type="evidence" value="ECO:0007669"/>
    <property type="project" value="InterPro"/>
</dbReference>
<gene>
    <name evidence="11" type="ORF">C8D98_1043</name>
</gene>
<dbReference type="InterPro" id="IPR036900">
    <property type="entry name" value="A-D-PHexomutase_C_sf"/>
</dbReference>
<dbReference type="PANTHER" id="PTHR43771:SF2">
    <property type="entry name" value="PHOSPHOMANNOMUTASE_PHOSPHOGLUCOMUTASE"/>
    <property type="match status" value="1"/>
</dbReference>
<accession>A0A4R1KDA2</accession>
<keyword evidence="3" id="KW-0597">Phosphoprotein</keyword>
<keyword evidence="5" id="KW-0460">Magnesium</keyword>
<comment type="caution">
    <text evidence="11">The sequence shown here is derived from an EMBL/GenBank/DDBJ whole genome shotgun (WGS) entry which is preliminary data.</text>
</comment>
<dbReference type="AlphaFoldDB" id="A0A4R1KDA2"/>